<comment type="similarity">
    <text evidence="2">Belongs to the GINS1/PSF1 family.</text>
</comment>
<evidence type="ECO:0000256" key="3">
    <source>
        <dbReference type="ARBA" id="ARBA00022705"/>
    </source>
</evidence>
<keyword evidence="3" id="KW-0235">DNA replication</keyword>
<evidence type="ECO:0000256" key="2">
    <source>
        <dbReference type="ARBA" id="ARBA00006677"/>
    </source>
</evidence>
<feature type="domain" description="GINS subunit" evidence="5">
    <location>
        <begin position="53"/>
        <end position="126"/>
    </location>
</feature>
<evidence type="ECO:0000259" key="5">
    <source>
        <dbReference type="Pfam" id="PF05916"/>
    </source>
</evidence>
<evidence type="ECO:0000256" key="1">
    <source>
        <dbReference type="ARBA" id="ARBA00004123"/>
    </source>
</evidence>
<name>A0A7S2XZV1_9STRA</name>
<feature type="domain" description="DNA replication complex GINS protein PSF1 C-terminal" evidence="6">
    <location>
        <begin position="142"/>
        <end position="191"/>
    </location>
</feature>
<dbReference type="SUPFAM" id="SSF158573">
    <property type="entry name" value="GINS helical bundle-like"/>
    <property type="match status" value="1"/>
</dbReference>
<dbReference type="GO" id="GO:1902983">
    <property type="term" value="P:DNA strand elongation involved in mitotic DNA replication"/>
    <property type="evidence" value="ECO:0007669"/>
    <property type="project" value="TreeGrafter"/>
</dbReference>
<organism evidence="7">
    <name type="scientific">Fibrocapsa japonica</name>
    <dbReference type="NCBI Taxonomy" id="94617"/>
    <lineage>
        <taxon>Eukaryota</taxon>
        <taxon>Sar</taxon>
        <taxon>Stramenopiles</taxon>
        <taxon>Ochrophyta</taxon>
        <taxon>Raphidophyceae</taxon>
        <taxon>Chattonellales</taxon>
        <taxon>Chattonellaceae</taxon>
        <taxon>Fibrocapsa</taxon>
    </lineage>
</organism>
<dbReference type="Pfam" id="PF05916">
    <property type="entry name" value="Sld5"/>
    <property type="match status" value="1"/>
</dbReference>
<protein>
    <recommendedName>
        <fullName evidence="8">GINS subunit domain-containing protein</fullName>
    </recommendedName>
</protein>
<dbReference type="InterPro" id="IPR005339">
    <property type="entry name" value="GINS_Psf1"/>
</dbReference>
<dbReference type="CDD" id="cd21696">
    <property type="entry name" value="GINS_B_Psf1"/>
    <property type="match status" value="1"/>
</dbReference>
<dbReference type="InterPro" id="IPR036224">
    <property type="entry name" value="GINS_bundle-like_dom_sf"/>
</dbReference>
<dbReference type="AlphaFoldDB" id="A0A7S2XZV1"/>
<dbReference type="Gene3D" id="1.20.58.1030">
    <property type="match status" value="1"/>
</dbReference>
<evidence type="ECO:0008006" key="8">
    <source>
        <dbReference type="Google" id="ProtNLM"/>
    </source>
</evidence>
<dbReference type="InterPro" id="IPR056783">
    <property type="entry name" value="PSF1_C"/>
</dbReference>
<dbReference type="Pfam" id="PF24997">
    <property type="entry name" value="PSF1_C"/>
    <property type="match status" value="1"/>
</dbReference>
<dbReference type="EMBL" id="HBHR01007604">
    <property type="protein sequence ID" value="CAD9861192.1"/>
    <property type="molecule type" value="Transcribed_RNA"/>
</dbReference>
<evidence type="ECO:0000256" key="4">
    <source>
        <dbReference type="ARBA" id="ARBA00023242"/>
    </source>
</evidence>
<dbReference type="InterPro" id="IPR021151">
    <property type="entry name" value="GINS_A"/>
</dbReference>
<reference evidence="7" key="1">
    <citation type="submission" date="2021-01" db="EMBL/GenBank/DDBJ databases">
        <authorList>
            <person name="Corre E."/>
            <person name="Pelletier E."/>
            <person name="Niang G."/>
            <person name="Scheremetjew M."/>
            <person name="Finn R."/>
            <person name="Kale V."/>
            <person name="Holt S."/>
            <person name="Cochrane G."/>
            <person name="Meng A."/>
            <person name="Brown T."/>
            <person name="Cohen L."/>
        </authorList>
    </citation>
    <scope>NUCLEOTIDE SEQUENCE</scope>
    <source>
        <strain evidence="7">CCMP1661</strain>
    </source>
</reference>
<dbReference type="PANTHER" id="PTHR12914">
    <property type="entry name" value="PARTNER OF SLD5"/>
    <property type="match status" value="1"/>
</dbReference>
<sequence>MNFGGRGKELLQELKRSEWLPNYNEKTVKDILKEIDLYWQELCATFDNGNRGNNEIPDAAKVGIVVHHQALMRNKRILLAYHMYRLEKLKALRWETGPVVPEHLQGALSGSEREFFSRYDSLVSGYCEGVGIDLTQDQQPPKELFIEVRALEDCGEIMTEQGTINLEKGSTHLLRRCDAENLIKQGMLEQISDDH</sequence>
<keyword evidence="4" id="KW-0539">Nucleus</keyword>
<dbReference type="GO" id="GO:0000811">
    <property type="term" value="C:GINS complex"/>
    <property type="evidence" value="ECO:0007669"/>
    <property type="project" value="InterPro"/>
</dbReference>
<gene>
    <name evidence="7" type="ORF">FJAP1339_LOCUS3714</name>
</gene>
<dbReference type="PANTHER" id="PTHR12914:SF2">
    <property type="entry name" value="DNA REPLICATION COMPLEX GINS PROTEIN PSF1"/>
    <property type="match status" value="1"/>
</dbReference>
<comment type="subcellular location">
    <subcellularLocation>
        <location evidence="1">Nucleus</location>
    </subcellularLocation>
</comment>
<dbReference type="CDD" id="cd11710">
    <property type="entry name" value="GINS_A_psf1"/>
    <property type="match status" value="1"/>
</dbReference>
<accession>A0A7S2XZV1</accession>
<evidence type="ECO:0000259" key="6">
    <source>
        <dbReference type="Pfam" id="PF24997"/>
    </source>
</evidence>
<evidence type="ECO:0000313" key="7">
    <source>
        <dbReference type="EMBL" id="CAD9861192.1"/>
    </source>
</evidence>
<proteinExistence type="inferred from homology"/>